<dbReference type="InterPro" id="IPR014774">
    <property type="entry name" value="KaiC-like_dom"/>
</dbReference>
<keyword evidence="4" id="KW-0677">Repeat</keyword>
<dbReference type="Gene3D" id="3.40.50.300">
    <property type="entry name" value="P-loop containing nucleotide triphosphate hydrolases"/>
    <property type="match status" value="2"/>
</dbReference>
<feature type="domain" description="KaiC" evidence="8">
    <location>
        <begin position="252"/>
        <end position="486"/>
    </location>
</feature>
<sequence length="503" mass="55017">MRHFAVLDKVPTGISGFDEVAVGGLPAGRCCLVSGTTGSGKTLFAVEFLARGIAQFDEPGVFVTFEETADDIRRNAASLGFPIEEWEAQGKWTFVDASAKVADEAPTIGEYDFGGLLARIGAATRRISAKRVSIDSLGAIFSRFPLGGVVRYELFRIVAGMEQLGVTSVVTTERISEYDGVSRHNVEEFVVDNVVILRNYLAEQRRRRTVEVVKLRGAQHRSGEWLFTIDPERGLVVIPMAYIVHRPAAASERVSSGIRGLDEMCGGGFFRDAIILITGPTGTGKTLTSLQFIAEGVRTGERCLLYTFDETREQLNRNAAGWGLDLNEMEASGLLRVNSEYPETAALDDHFMRLWAVLREYRPQRLAVDTLSALERIGSSRALLDFVISLGSLLRQGETTALLTSAPSGTAGRASPPISVEIASFTDVTILYRYVETPEREIQRAIAVVQTRGSTHDHAIRMIHIDERGMHIGDRLPAFQGGTISLPDNPQWPISPGHPTLGP</sequence>
<dbReference type="GO" id="GO:0004674">
    <property type="term" value="F:protein serine/threonine kinase activity"/>
    <property type="evidence" value="ECO:0007669"/>
    <property type="project" value="UniProtKB-EC"/>
</dbReference>
<keyword evidence="6" id="KW-0378">Hydrolase</keyword>
<keyword evidence="10" id="KW-1185">Reference proteome</keyword>
<evidence type="ECO:0000256" key="7">
    <source>
        <dbReference type="SAM" id="MobiDB-lite"/>
    </source>
</evidence>
<dbReference type="RefSeq" id="WP_179788944.1">
    <property type="nucleotide sequence ID" value="NZ_BAAARR010000023.1"/>
</dbReference>
<evidence type="ECO:0000256" key="3">
    <source>
        <dbReference type="ARBA" id="ARBA00022679"/>
    </source>
</evidence>
<dbReference type="AlphaFoldDB" id="A0A852ZGC4"/>
<dbReference type="PANTHER" id="PTHR42926:SF1">
    <property type="entry name" value="CIRCADIAN CLOCK OSCILLATOR PROTEIN KAIC 1"/>
    <property type="match status" value="1"/>
</dbReference>
<gene>
    <name evidence="9" type="ORF">F4554_003991</name>
</gene>
<dbReference type="EC" id="2.7.11.1" evidence="1"/>
<dbReference type="InterPro" id="IPR010624">
    <property type="entry name" value="KaiC_dom"/>
</dbReference>
<dbReference type="EMBL" id="JACBZH010000001">
    <property type="protein sequence ID" value="NYH91353.1"/>
    <property type="molecule type" value="Genomic_DNA"/>
</dbReference>
<evidence type="ECO:0000256" key="4">
    <source>
        <dbReference type="ARBA" id="ARBA00022737"/>
    </source>
</evidence>
<dbReference type="InterPro" id="IPR030665">
    <property type="entry name" value="KaiC"/>
</dbReference>
<name>A0A852ZGC4_9ACTN</name>
<dbReference type="PRINTS" id="PR01874">
    <property type="entry name" value="DNAREPAIRADA"/>
</dbReference>
<evidence type="ECO:0000259" key="8">
    <source>
        <dbReference type="PROSITE" id="PS51146"/>
    </source>
</evidence>
<organism evidence="9 10">
    <name type="scientific">Actinopolymorpha rutila</name>
    <dbReference type="NCBI Taxonomy" id="446787"/>
    <lineage>
        <taxon>Bacteria</taxon>
        <taxon>Bacillati</taxon>
        <taxon>Actinomycetota</taxon>
        <taxon>Actinomycetes</taxon>
        <taxon>Propionibacteriales</taxon>
        <taxon>Actinopolymorphaceae</taxon>
        <taxon>Actinopolymorpha</taxon>
    </lineage>
</organism>
<proteinExistence type="predicted"/>
<keyword evidence="5" id="KW-0418">Kinase</keyword>
<dbReference type="InterPro" id="IPR051347">
    <property type="entry name" value="Circadian_clock_KaiC-rel"/>
</dbReference>
<keyword evidence="3" id="KW-0808">Transferase</keyword>
<dbReference type="PIRSF" id="PIRSF039117">
    <property type="entry name" value="KaiC"/>
    <property type="match status" value="1"/>
</dbReference>
<protein>
    <recommendedName>
        <fullName evidence="1">non-specific serine/threonine protein kinase</fullName>
        <ecNumber evidence="1">2.7.11.1</ecNumber>
    </recommendedName>
</protein>
<feature type="domain" description="KaiC" evidence="8">
    <location>
        <begin position="8"/>
        <end position="251"/>
    </location>
</feature>
<dbReference type="GO" id="GO:0005524">
    <property type="term" value="F:ATP binding"/>
    <property type="evidence" value="ECO:0007669"/>
    <property type="project" value="InterPro"/>
</dbReference>
<accession>A0A852ZGC4</accession>
<dbReference type="PANTHER" id="PTHR42926">
    <property type="match status" value="1"/>
</dbReference>
<evidence type="ECO:0000256" key="1">
    <source>
        <dbReference type="ARBA" id="ARBA00012513"/>
    </source>
</evidence>
<comment type="caution">
    <text evidence="9">The sequence shown here is derived from an EMBL/GenBank/DDBJ whole genome shotgun (WGS) entry which is preliminary data.</text>
</comment>
<evidence type="ECO:0000313" key="10">
    <source>
        <dbReference type="Proteomes" id="UP000579605"/>
    </source>
</evidence>
<reference evidence="9 10" key="1">
    <citation type="submission" date="2020-07" db="EMBL/GenBank/DDBJ databases">
        <title>Sequencing the genomes of 1000 actinobacteria strains.</title>
        <authorList>
            <person name="Klenk H.-P."/>
        </authorList>
    </citation>
    <scope>NUCLEOTIDE SEQUENCE [LARGE SCALE GENOMIC DNA]</scope>
    <source>
        <strain evidence="9 10">DSM 18448</strain>
    </source>
</reference>
<dbReference type="Pfam" id="PF06745">
    <property type="entry name" value="ATPase"/>
    <property type="match status" value="2"/>
</dbReference>
<dbReference type="SUPFAM" id="SSF52540">
    <property type="entry name" value="P-loop containing nucleoside triphosphate hydrolases"/>
    <property type="match status" value="2"/>
</dbReference>
<dbReference type="Proteomes" id="UP000579605">
    <property type="component" value="Unassembled WGS sequence"/>
</dbReference>
<evidence type="ECO:0000313" key="9">
    <source>
        <dbReference type="EMBL" id="NYH91353.1"/>
    </source>
</evidence>
<keyword evidence="2" id="KW-0597">Phosphoprotein</keyword>
<evidence type="ECO:0000256" key="2">
    <source>
        <dbReference type="ARBA" id="ARBA00022553"/>
    </source>
</evidence>
<feature type="region of interest" description="Disordered" evidence="7">
    <location>
        <begin position="482"/>
        <end position="503"/>
    </location>
</feature>
<evidence type="ECO:0000256" key="6">
    <source>
        <dbReference type="ARBA" id="ARBA00022801"/>
    </source>
</evidence>
<dbReference type="InterPro" id="IPR027417">
    <property type="entry name" value="P-loop_NTPase"/>
</dbReference>
<dbReference type="GO" id="GO:0016787">
    <property type="term" value="F:hydrolase activity"/>
    <property type="evidence" value="ECO:0007669"/>
    <property type="project" value="UniProtKB-KW"/>
</dbReference>
<evidence type="ECO:0000256" key="5">
    <source>
        <dbReference type="ARBA" id="ARBA00022777"/>
    </source>
</evidence>
<dbReference type="PROSITE" id="PS51146">
    <property type="entry name" value="KAIC"/>
    <property type="match status" value="2"/>
</dbReference>
<dbReference type="NCBIfam" id="NF006799">
    <property type="entry name" value="PRK09302.1"/>
    <property type="match status" value="1"/>
</dbReference>